<name>A0ABT2RMI6_9FIRM</name>
<proteinExistence type="predicted"/>
<dbReference type="RefSeq" id="WP_158369712.1">
    <property type="nucleotide sequence ID" value="NZ_JAOQJU010000008.1"/>
</dbReference>
<dbReference type="Gene3D" id="3.40.190.10">
    <property type="entry name" value="Periplasmic binding protein-like II"/>
    <property type="match status" value="2"/>
</dbReference>
<evidence type="ECO:0000313" key="3">
    <source>
        <dbReference type="Proteomes" id="UP001652431"/>
    </source>
</evidence>
<sequence length="173" mass="19408">MIIFIVVFGSCSPFPVNEIIPTLQERLPGKTISSEVVKQDKLISGLKNHMYQLCILCTDPEDKSLFCQRFMQERLYISISKDHPLAQAKSVTFHDLRGVRILVNGNVGFWLDICKRNLNEADLLIHGNPGALTDLVESSNLPLFNSDQFIARGFKTPGRISIPISDTEALVTY</sequence>
<dbReference type="Proteomes" id="UP001652431">
    <property type="component" value="Unassembled WGS sequence"/>
</dbReference>
<evidence type="ECO:0000313" key="2">
    <source>
        <dbReference type="EMBL" id="MCU6686578.1"/>
    </source>
</evidence>
<dbReference type="InterPro" id="IPR005119">
    <property type="entry name" value="LysR_subst-bd"/>
</dbReference>
<organism evidence="2 3">
    <name type="scientific">Dorea acetigenes</name>
    <dbReference type="NCBI Taxonomy" id="2981787"/>
    <lineage>
        <taxon>Bacteria</taxon>
        <taxon>Bacillati</taxon>
        <taxon>Bacillota</taxon>
        <taxon>Clostridia</taxon>
        <taxon>Lachnospirales</taxon>
        <taxon>Lachnospiraceae</taxon>
        <taxon>Dorea</taxon>
    </lineage>
</organism>
<feature type="domain" description="LysR substrate-binding" evidence="1">
    <location>
        <begin position="7"/>
        <end position="124"/>
    </location>
</feature>
<comment type="caution">
    <text evidence="2">The sequence shown here is derived from an EMBL/GenBank/DDBJ whole genome shotgun (WGS) entry which is preliminary data.</text>
</comment>
<protein>
    <submittedName>
        <fullName evidence="2">Substrate-binding domain-containing protein</fullName>
    </submittedName>
</protein>
<dbReference type="SUPFAM" id="SSF53850">
    <property type="entry name" value="Periplasmic binding protein-like II"/>
    <property type="match status" value="1"/>
</dbReference>
<dbReference type="EMBL" id="JAOQJU010000008">
    <property type="protein sequence ID" value="MCU6686578.1"/>
    <property type="molecule type" value="Genomic_DNA"/>
</dbReference>
<accession>A0ABT2RMI6</accession>
<gene>
    <name evidence="2" type="ORF">OCV99_08450</name>
</gene>
<evidence type="ECO:0000259" key="1">
    <source>
        <dbReference type="Pfam" id="PF03466"/>
    </source>
</evidence>
<keyword evidence="3" id="KW-1185">Reference proteome</keyword>
<reference evidence="2 3" key="1">
    <citation type="journal article" date="2021" name="ISME Commun">
        <title>Automated analysis of genomic sequences facilitates high-throughput and comprehensive description of bacteria.</title>
        <authorList>
            <person name="Hitch T.C.A."/>
        </authorList>
    </citation>
    <scope>NUCLEOTIDE SEQUENCE [LARGE SCALE GENOMIC DNA]</scope>
    <source>
        <strain evidence="2 3">Sanger_03</strain>
    </source>
</reference>
<dbReference type="Pfam" id="PF03466">
    <property type="entry name" value="LysR_substrate"/>
    <property type="match status" value="1"/>
</dbReference>